<evidence type="ECO:0000256" key="6">
    <source>
        <dbReference type="ARBA" id="ARBA00023163"/>
    </source>
</evidence>
<dbReference type="InterPro" id="IPR036390">
    <property type="entry name" value="WH_DNA-bd_sf"/>
</dbReference>
<keyword evidence="5" id="KW-0238">DNA-binding</keyword>
<dbReference type="EMBL" id="CACRSL010000003">
    <property type="protein sequence ID" value="VYS72875.1"/>
    <property type="molecule type" value="Genomic_DNA"/>
</dbReference>
<dbReference type="GO" id="GO:1900376">
    <property type="term" value="P:regulation of secondary metabolite biosynthetic process"/>
    <property type="evidence" value="ECO:0007669"/>
    <property type="project" value="TreeGrafter"/>
</dbReference>
<accession>A0A6N2QYQ1</accession>
<keyword evidence="7" id="KW-0479">Metal-binding</keyword>
<dbReference type="GO" id="GO:0008270">
    <property type="term" value="F:zinc ion binding"/>
    <property type="evidence" value="ECO:0007669"/>
    <property type="project" value="TreeGrafter"/>
</dbReference>
<keyword evidence="6" id="KW-0804">Transcription</keyword>
<dbReference type="InterPro" id="IPR043135">
    <property type="entry name" value="Fur_C"/>
</dbReference>
<evidence type="ECO:0000256" key="4">
    <source>
        <dbReference type="ARBA" id="ARBA00023015"/>
    </source>
</evidence>
<dbReference type="SUPFAM" id="SSF46785">
    <property type="entry name" value="Winged helix' DNA-binding domain"/>
    <property type="match status" value="1"/>
</dbReference>
<proteinExistence type="inferred from homology"/>
<dbReference type="PANTHER" id="PTHR33202:SF7">
    <property type="entry name" value="FERRIC UPTAKE REGULATION PROTEIN"/>
    <property type="match status" value="1"/>
</dbReference>
<dbReference type="GO" id="GO:0000976">
    <property type="term" value="F:transcription cis-regulatory region binding"/>
    <property type="evidence" value="ECO:0007669"/>
    <property type="project" value="TreeGrafter"/>
</dbReference>
<sequence>MEKLRRFSRQRQMVLDVVKNRTKHPTADKVYEILKKDHPEISLGTVYRNLNLLSEMGEISRVETSSVKDHFDGNQHPHAHFVCRKCGGVFDLNLDISQLLQSAKGVEGSFQVEDCKVLVQGVCEDCLKKEE</sequence>
<dbReference type="CDD" id="cd07153">
    <property type="entry name" value="Fur_like"/>
    <property type="match status" value="1"/>
</dbReference>
<dbReference type="GO" id="GO:0045892">
    <property type="term" value="P:negative regulation of DNA-templated transcription"/>
    <property type="evidence" value="ECO:0007669"/>
    <property type="project" value="TreeGrafter"/>
</dbReference>
<feature type="binding site" evidence="7">
    <location>
        <position position="123"/>
    </location>
    <ligand>
        <name>Zn(2+)</name>
        <dbReference type="ChEBI" id="CHEBI:29105"/>
    </ligand>
</feature>
<gene>
    <name evidence="8" type="primary">perR_1</name>
    <name evidence="8" type="ORF">AULFYP135_00054</name>
</gene>
<dbReference type="Gene3D" id="1.10.10.10">
    <property type="entry name" value="Winged helix-like DNA-binding domain superfamily/Winged helix DNA-binding domain"/>
    <property type="match status" value="1"/>
</dbReference>
<dbReference type="AlphaFoldDB" id="A0A6N2QYQ1"/>
<dbReference type="InterPro" id="IPR036388">
    <property type="entry name" value="WH-like_DNA-bd_sf"/>
</dbReference>
<reference evidence="8" key="1">
    <citation type="submission" date="2019-11" db="EMBL/GenBank/DDBJ databases">
        <authorList>
            <person name="Feng L."/>
        </authorList>
    </citation>
    <scope>NUCLEOTIDE SEQUENCE</scope>
    <source>
        <strain evidence="8">AundefinedLFYP135</strain>
    </source>
</reference>
<name>A0A6N2QYQ1_9FIRM</name>
<feature type="binding site" evidence="7">
    <location>
        <position position="86"/>
    </location>
    <ligand>
        <name>Zn(2+)</name>
        <dbReference type="ChEBI" id="CHEBI:29105"/>
    </ligand>
</feature>
<keyword evidence="2" id="KW-0678">Repressor</keyword>
<protein>
    <submittedName>
        <fullName evidence="8">Peroxide-responsive repressor PerR</fullName>
    </submittedName>
</protein>
<feature type="binding site" evidence="7">
    <location>
        <position position="83"/>
    </location>
    <ligand>
        <name>Zn(2+)</name>
        <dbReference type="ChEBI" id="CHEBI:29105"/>
    </ligand>
</feature>
<keyword evidence="4" id="KW-0805">Transcription regulation</keyword>
<dbReference type="Gene3D" id="3.30.1490.190">
    <property type="match status" value="1"/>
</dbReference>
<evidence type="ECO:0000313" key="8">
    <source>
        <dbReference type="EMBL" id="VYS72875.1"/>
    </source>
</evidence>
<feature type="binding site" evidence="7">
    <location>
        <position position="126"/>
    </location>
    <ligand>
        <name>Zn(2+)</name>
        <dbReference type="ChEBI" id="CHEBI:29105"/>
    </ligand>
</feature>
<comment type="cofactor">
    <cofactor evidence="7">
        <name>Zn(2+)</name>
        <dbReference type="ChEBI" id="CHEBI:29105"/>
    </cofactor>
    <text evidence="7">Binds 1 zinc ion per subunit.</text>
</comment>
<dbReference type="InterPro" id="IPR002481">
    <property type="entry name" value="FUR"/>
</dbReference>
<dbReference type="PANTHER" id="PTHR33202">
    <property type="entry name" value="ZINC UPTAKE REGULATION PROTEIN"/>
    <property type="match status" value="1"/>
</dbReference>
<evidence type="ECO:0000256" key="2">
    <source>
        <dbReference type="ARBA" id="ARBA00022491"/>
    </source>
</evidence>
<evidence type="ECO:0000256" key="5">
    <source>
        <dbReference type="ARBA" id="ARBA00023125"/>
    </source>
</evidence>
<evidence type="ECO:0000256" key="1">
    <source>
        <dbReference type="ARBA" id="ARBA00007957"/>
    </source>
</evidence>
<evidence type="ECO:0000256" key="3">
    <source>
        <dbReference type="ARBA" id="ARBA00022833"/>
    </source>
</evidence>
<organism evidence="8">
    <name type="scientific">uncultured Anaerotruncus sp</name>
    <dbReference type="NCBI Taxonomy" id="905011"/>
    <lineage>
        <taxon>Bacteria</taxon>
        <taxon>Bacillati</taxon>
        <taxon>Bacillota</taxon>
        <taxon>Clostridia</taxon>
        <taxon>Eubacteriales</taxon>
        <taxon>Oscillospiraceae</taxon>
        <taxon>Anaerotruncus</taxon>
        <taxon>environmental samples</taxon>
    </lineage>
</organism>
<comment type="similarity">
    <text evidence="1">Belongs to the Fur family.</text>
</comment>
<dbReference type="GO" id="GO:0003700">
    <property type="term" value="F:DNA-binding transcription factor activity"/>
    <property type="evidence" value="ECO:0007669"/>
    <property type="project" value="InterPro"/>
</dbReference>
<evidence type="ECO:0000256" key="7">
    <source>
        <dbReference type="PIRSR" id="PIRSR602481-1"/>
    </source>
</evidence>
<dbReference type="Pfam" id="PF01475">
    <property type="entry name" value="FUR"/>
    <property type="match status" value="1"/>
</dbReference>
<keyword evidence="3 7" id="KW-0862">Zinc</keyword>